<organism evidence="1 2">
    <name type="scientific">Paxillus rubicundulus Ve08.2h10</name>
    <dbReference type="NCBI Taxonomy" id="930991"/>
    <lineage>
        <taxon>Eukaryota</taxon>
        <taxon>Fungi</taxon>
        <taxon>Dikarya</taxon>
        <taxon>Basidiomycota</taxon>
        <taxon>Agaricomycotina</taxon>
        <taxon>Agaricomycetes</taxon>
        <taxon>Agaricomycetidae</taxon>
        <taxon>Boletales</taxon>
        <taxon>Paxilineae</taxon>
        <taxon>Paxillaceae</taxon>
        <taxon>Paxillus</taxon>
    </lineage>
</organism>
<dbReference type="HOGENOM" id="CLU_1960287_0_0_1"/>
<dbReference type="InParanoid" id="A0A0D0DWY3"/>
<reference evidence="1 2" key="1">
    <citation type="submission" date="2014-04" db="EMBL/GenBank/DDBJ databases">
        <authorList>
            <consortium name="DOE Joint Genome Institute"/>
            <person name="Kuo A."/>
            <person name="Kohler A."/>
            <person name="Jargeat P."/>
            <person name="Nagy L.G."/>
            <person name="Floudas D."/>
            <person name="Copeland A."/>
            <person name="Barry K.W."/>
            <person name="Cichocki N."/>
            <person name="Veneault-Fourrey C."/>
            <person name="LaButti K."/>
            <person name="Lindquist E.A."/>
            <person name="Lipzen A."/>
            <person name="Lundell T."/>
            <person name="Morin E."/>
            <person name="Murat C."/>
            <person name="Sun H."/>
            <person name="Tunlid A."/>
            <person name="Henrissat B."/>
            <person name="Grigoriev I.V."/>
            <person name="Hibbett D.S."/>
            <person name="Martin F."/>
            <person name="Nordberg H.P."/>
            <person name="Cantor M.N."/>
            <person name="Hua S.X."/>
        </authorList>
    </citation>
    <scope>NUCLEOTIDE SEQUENCE [LARGE SCALE GENOMIC DNA]</scope>
    <source>
        <strain evidence="1 2">Ve08.2h10</strain>
    </source>
</reference>
<dbReference type="EMBL" id="KN825105">
    <property type="protein sequence ID" value="KIK94456.1"/>
    <property type="molecule type" value="Genomic_DNA"/>
</dbReference>
<keyword evidence="2" id="KW-1185">Reference proteome</keyword>
<evidence type="ECO:0000313" key="1">
    <source>
        <dbReference type="EMBL" id="KIK94456.1"/>
    </source>
</evidence>
<dbReference type="Proteomes" id="UP000054538">
    <property type="component" value="Unassembled WGS sequence"/>
</dbReference>
<proteinExistence type="predicted"/>
<accession>A0A0D0DWY3</accession>
<evidence type="ECO:0000313" key="2">
    <source>
        <dbReference type="Proteomes" id="UP000054538"/>
    </source>
</evidence>
<reference evidence="2" key="2">
    <citation type="submission" date="2015-01" db="EMBL/GenBank/DDBJ databases">
        <title>Evolutionary Origins and Diversification of the Mycorrhizal Mutualists.</title>
        <authorList>
            <consortium name="DOE Joint Genome Institute"/>
            <consortium name="Mycorrhizal Genomics Consortium"/>
            <person name="Kohler A."/>
            <person name="Kuo A."/>
            <person name="Nagy L.G."/>
            <person name="Floudas D."/>
            <person name="Copeland A."/>
            <person name="Barry K.W."/>
            <person name="Cichocki N."/>
            <person name="Veneault-Fourrey C."/>
            <person name="LaButti K."/>
            <person name="Lindquist E.A."/>
            <person name="Lipzen A."/>
            <person name="Lundell T."/>
            <person name="Morin E."/>
            <person name="Murat C."/>
            <person name="Riley R."/>
            <person name="Ohm R."/>
            <person name="Sun H."/>
            <person name="Tunlid A."/>
            <person name="Henrissat B."/>
            <person name="Grigoriev I.V."/>
            <person name="Hibbett D.S."/>
            <person name="Martin F."/>
        </authorList>
    </citation>
    <scope>NUCLEOTIDE SEQUENCE [LARGE SCALE GENOMIC DNA]</scope>
    <source>
        <strain evidence="2">Ve08.2h10</strain>
    </source>
</reference>
<gene>
    <name evidence="1" type="ORF">PAXRUDRAFT_447508</name>
</gene>
<dbReference type="AlphaFoldDB" id="A0A0D0DWY3"/>
<name>A0A0D0DWY3_9AGAM</name>
<protein>
    <submittedName>
        <fullName evidence="1">Uncharacterized protein</fullName>
    </submittedName>
</protein>
<sequence length="128" mass="14279">MFSDRHFTGMNDERPQLSGQEVGIFTASCLRTLEIILNPFARLVGDEVGGDPPRRVCLWHFRGNFPKIRHASKMDGGCEDGCAVPMKPTAFVSADNLPILHQGVWQRCNSVVQENGPLRRGTHRGSYN</sequence>